<dbReference type="NCBIfam" id="TIGR00512">
    <property type="entry name" value="salvage_mtnA"/>
    <property type="match status" value="1"/>
</dbReference>
<evidence type="ECO:0000256" key="1">
    <source>
        <dbReference type="ARBA" id="ARBA00023235"/>
    </source>
</evidence>
<feature type="binding site" evidence="2">
    <location>
        <begin position="51"/>
        <end position="53"/>
    </location>
    <ligand>
        <name>substrate</name>
    </ligand>
</feature>
<dbReference type="HAMAP" id="MF_01678">
    <property type="entry name" value="Salvage_MtnA"/>
    <property type="match status" value="1"/>
</dbReference>
<dbReference type="GO" id="GO:0046523">
    <property type="term" value="F:S-methyl-5-thioribose-1-phosphate isomerase activity"/>
    <property type="evidence" value="ECO:0007669"/>
    <property type="project" value="UniProtKB-UniRule"/>
</dbReference>
<reference evidence="3" key="1">
    <citation type="submission" date="2020-07" db="EMBL/GenBank/DDBJ databases">
        <title>Huge and variable diversity of episymbiotic CPR bacteria and DPANN archaea in groundwater ecosystems.</title>
        <authorList>
            <person name="He C.Y."/>
            <person name="Keren R."/>
            <person name="Whittaker M."/>
            <person name="Farag I.F."/>
            <person name="Doudna J."/>
            <person name="Cate J.H.D."/>
            <person name="Banfield J.F."/>
        </authorList>
    </citation>
    <scope>NUCLEOTIDE SEQUENCE</scope>
    <source>
        <strain evidence="3">NC_groundwater_1813_Pr3_B-0.1um_71_17</strain>
    </source>
</reference>
<feature type="binding site" evidence="2">
    <location>
        <position position="85"/>
    </location>
    <ligand>
        <name>substrate</name>
    </ligand>
</feature>
<dbReference type="InterPro" id="IPR005251">
    <property type="entry name" value="IF-M1Pi"/>
</dbReference>
<dbReference type="InterPro" id="IPR037171">
    <property type="entry name" value="NagB/RpiA_transferase-like"/>
</dbReference>
<feature type="binding site" evidence="2">
    <location>
        <position position="183"/>
    </location>
    <ligand>
        <name>substrate</name>
    </ligand>
</feature>
<feature type="site" description="Transition state stabilizer" evidence="2">
    <location>
        <position position="144"/>
    </location>
</feature>
<gene>
    <name evidence="2 3" type="primary">mtnA</name>
    <name evidence="3" type="ORF">HZA61_03335</name>
</gene>
<sequence length="342" mass="36029">MRVQGRDTRACWWDGDAIAFLDQRALPARVEVAWARSVEEAARAIEDMAVRGAPLIGVVAGYALALAARRGGDLTAAYDRLARTRPTAINLWTGLNAVRSAAPGADDMLAAARAFDDAEVAAAEAIGTHGMALMRPGIRVLTHCNAGWLAVQDWGTALAPVYKAARAGLAPFVFVGETRPRLQGARLTAWELAQEGVAHTVIADNAAAHFLQRGEVDLVLTGADRVAANGDAANKIGTYTRALAAKAHGVPFVIAAPLSTIDRATPDGAAIPIEERGAEEVTHVEGVDEQGVLRRVRVTPEGSAARNPGFDVTPAALVTSLLTERGIVRASREGIASLFERD</sequence>
<dbReference type="Pfam" id="PF01008">
    <property type="entry name" value="IF-2B"/>
    <property type="match status" value="1"/>
</dbReference>
<dbReference type="InterPro" id="IPR042529">
    <property type="entry name" value="IF_2B-like_C"/>
</dbReference>
<dbReference type="Gene3D" id="3.40.50.10470">
    <property type="entry name" value="Translation initiation factor eif-2b, domain 2"/>
    <property type="match status" value="1"/>
</dbReference>
<proteinExistence type="inferred from homology"/>
<dbReference type="EMBL" id="JACRIW010000027">
    <property type="protein sequence ID" value="MBI5168501.1"/>
    <property type="molecule type" value="Genomic_DNA"/>
</dbReference>
<accession>A0A933SBP8</accession>
<keyword evidence="1 2" id="KW-0413">Isomerase</keyword>
<dbReference type="InterPro" id="IPR027363">
    <property type="entry name" value="M1Pi_N"/>
</dbReference>
<evidence type="ECO:0000256" key="2">
    <source>
        <dbReference type="HAMAP-Rule" id="MF_01678"/>
    </source>
</evidence>
<dbReference type="GO" id="GO:0019509">
    <property type="term" value="P:L-methionine salvage from methylthioadenosine"/>
    <property type="evidence" value="ECO:0007669"/>
    <property type="project" value="UniProtKB-UniRule"/>
</dbReference>
<feature type="binding site" evidence="2">
    <location>
        <begin position="234"/>
        <end position="235"/>
    </location>
    <ligand>
        <name>substrate</name>
    </ligand>
</feature>
<name>A0A933SBP8_UNCEI</name>
<dbReference type="NCBIfam" id="NF004326">
    <property type="entry name" value="PRK05720.1"/>
    <property type="match status" value="1"/>
</dbReference>
<comment type="similarity">
    <text evidence="2">Belongs to the EIF-2B alpha/beta/delta subunits family. MtnA subfamily.</text>
</comment>
<dbReference type="AlphaFoldDB" id="A0A933SBP8"/>
<dbReference type="PANTHER" id="PTHR43475:SF1">
    <property type="entry name" value="METHYLTHIORIBOSE-1-PHOSPHATE ISOMERASE"/>
    <property type="match status" value="1"/>
</dbReference>
<dbReference type="Gene3D" id="1.20.120.420">
    <property type="entry name" value="translation initiation factor eif-2b, domain 1"/>
    <property type="match status" value="1"/>
</dbReference>
<evidence type="ECO:0000313" key="4">
    <source>
        <dbReference type="Proteomes" id="UP000696931"/>
    </source>
</evidence>
<comment type="catalytic activity">
    <reaction evidence="2">
        <text>5-(methylsulfanyl)-alpha-D-ribose 1-phosphate = 5-(methylsulfanyl)-D-ribulose 1-phosphate</text>
        <dbReference type="Rhea" id="RHEA:19989"/>
        <dbReference type="ChEBI" id="CHEBI:58533"/>
        <dbReference type="ChEBI" id="CHEBI:58548"/>
        <dbReference type="EC" id="5.3.1.23"/>
    </reaction>
</comment>
<dbReference type="SUPFAM" id="SSF100950">
    <property type="entry name" value="NagB/RpiA/CoA transferase-like"/>
    <property type="match status" value="1"/>
</dbReference>
<dbReference type="InterPro" id="IPR011559">
    <property type="entry name" value="Initiation_fac_2B_a/b/d"/>
</dbReference>
<comment type="function">
    <text evidence="2">Catalyzes the interconversion of methylthioribose-1-phosphate (MTR-1-P) into methylthioribulose-1-phosphate (MTRu-1-P).</text>
</comment>
<feature type="active site" description="Proton donor" evidence="2">
    <location>
        <position position="224"/>
    </location>
</feature>
<dbReference type="EC" id="5.3.1.23" evidence="2"/>
<dbReference type="InterPro" id="IPR000649">
    <property type="entry name" value="IF-2B-related"/>
</dbReference>
<dbReference type="FunFam" id="3.40.50.10470:FF:000006">
    <property type="entry name" value="Methylthioribose-1-phosphate isomerase"/>
    <property type="match status" value="1"/>
</dbReference>
<comment type="caution">
    <text evidence="3">The sequence shown here is derived from an EMBL/GenBank/DDBJ whole genome shotgun (WGS) entry which is preliminary data.</text>
</comment>
<keyword evidence="2" id="KW-0028">Amino-acid biosynthesis</keyword>
<comment type="pathway">
    <text evidence="2">Amino-acid biosynthesis; L-methionine biosynthesis via salvage pathway; L-methionine from S-methyl-5-thio-alpha-D-ribose 1-phosphate: step 1/6.</text>
</comment>
<dbReference type="NCBIfam" id="TIGR00524">
    <property type="entry name" value="eIF-2B_rel"/>
    <property type="match status" value="1"/>
</dbReference>
<dbReference type="PANTHER" id="PTHR43475">
    <property type="entry name" value="METHYLTHIORIBOSE-1-PHOSPHATE ISOMERASE"/>
    <property type="match status" value="1"/>
</dbReference>
<organism evidence="3 4">
    <name type="scientific">Eiseniibacteriota bacterium</name>
    <dbReference type="NCBI Taxonomy" id="2212470"/>
    <lineage>
        <taxon>Bacteria</taxon>
        <taxon>Candidatus Eiseniibacteriota</taxon>
    </lineage>
</organism>
<dbReference type="Proteomes" id="UP000696931">
    <property type="component" value="Unassembled WGS sequence"/>
</dbReference>
<keyword evidence="2" id="KW-0486">Methionine biosynthesis</keyword>
<protein>
    <recommendedName>
        <fullName evidence="2">Methylthioribose-1-phosphate isomerase</fullName>
        <shortName evidence="2">M1Pi</shortName>
        <shortName evidence="2">MTR-1-P isomerase</shortName>
        <ecNumber evidence="2">5.3.1.23</ecNumber>
    </recommendedName>
    <alternativeName>
        <fullName evidence="2">S-methyl-5-thioribose-1-phosphate isomerase</fullName>
    </alternativeName>
</protein>
<evidence type="ECO:0000313" key="3">
    <source>
        <dbReference type="EMBL" id="MBI5168501.1"/>
    </source>
</evidence>